<dbReference type="RefSeq" id="WP_042684426.1">
    <property type="nucleotide sequence ID" value="NZ_DUIH01000002.1"/>
</dbReference>
<dbReference type="InterPro" id="IPR038592">
    <property type="entry name" value="CheD-like_sf"/>
</dbReference>
<dbReference type="HAMAP" id="MF_01440">
    <property type="entry name" value="CheD"/>
    <property type="match status" value="1"/>
</dbReference>
<dbReference type="AlphaFoldDB" id="A0A832RS22"/>
<comment type="similarity">
    <text evidence="3">Belongs to the CheD family.</text>
</comment>
<keyword evidence="1 3" id="KW-0145">Chemotaxis</keyword>
<evidence type="ECO:0000256" key="1">
    <source>
        <dbReference type="ARBA" id="ARBA00022500"/>
    </source>
</evidence>
<organism evidence="4 5">
    <name type="scientific">Methermicoccus shengliensis</name>
    <dbReference type="NCBI Taxonomy" id="660064"/>
    <lineage>
        <taxon>Archaea</taxon>
        <taxon>Methanobacteriati</taxon>
        <taxon>Methanobacteriota</taxon>
        <taxon>Stenosarchaea group</taxon>
        <taxon>Methanomicrobia</taxon>
        <taxon>Methanosarcinales</taxon>
        <taxon>Methermicoccaceae</taxon>
        <taxon>Methermicoccus</taxon>
    </lineage>
</organism>
<gene>
    <name evidence="3" type="primary">cheD</name>
    <name evidence="4" type="ORF">HA299_00600</name>
</gene>
<dbReference type="EC" id="3.5.1.44" evidence="3"/>
<reference evidence="4" key="1">
    <citation type="journal article" date="2020" name="bioRxiv">
        <title>A rank-normalized archaeal taxonomy based on genome phylogeny resolves widespread incomplete and uneven classifications.</title>
        <authorList>
            <person name="Rinke C."/>
            <person name="Chuvochina M."/>
            <person name="Mussig A.J."/>
            <person name="Chaumeil P.-A."/>
            <person name="Waite D.W."/>
            <person name="Whitman W.B."/>
            <person name="Parks D.H."/>
            <person name="Hugenholtz P."/>
        </authorList>
    </citation>
    <scope>NUCLEOTIDE SEQUENCE</scope>
    <source>
        <strain evidence="4">UBA12518</strain>
    </source>
</reference>
<comment type="function">
    <text evidence="3">Probably deamidates glutamine residues to glutamate on methyl-accepting chemotaxis receptors (MCPs), playing an important role in chemotaxis.</text>
</comment>
<dbReference type="GO" id="GO:0050568">
    <property type="term" value="F:protein-glutamine glutaminase activity"/>
    <property type="evidence" value="ECO:0007669"/>
    <property type="project" value="UniProtKB-UniRule"/>
</dbReference>
<dbReference type="CDD" id="cd16352">
    <property type="entry name" value="CheD"/>
    <property type="match status" value="1"/>
</dbReference>
<comment type="caution">
    <text evidence="4">The sequence shown here is derived from an EMBL/GenBank/DDBJ whole genome shotgun (WGS) entry which is preliminary data.</text>
</comment>
<evidence type="ECO:0000313" key="4">
    <source>
        <dbReference type="EMBL" id="HIH69115.1"/>
    </source>
</evidence>
<proteinExistence type="inferred from homology"/>
<dbReference type="GO" id="GO:0006935">
    <property type="term" value="P:chemotaxis"/>
    <property type="evidence" value="ECO:0007669"/>
    <property type="project" value="UniProtKB-UniRule"/>
</dbReference>
<dbReference type="EMBL" id="DUIH01000002">
    <property type="protein sequence ID" value="HIH69115.1"/>
    <property type="molecule type" value="Genomic_DNA"/>
</dbReference>
<dbReference type="InterPro" id="IPR005659">
    <property type="entry name" value="Chemorcpt_Glu_NH3ase_CheD"/>
</dbReference>
<evidence type="ECO:0000313" key="5">
    <source>
        <dbReference type="Proteomes" id="UP000600363"/>
    </source>
</evidence>
<comment type="catalytic activity">
    <reaction evidence="3">
        <text>L-glutaminyl-[protein] + H2O = L-glutamyl-[protein] + NH4(+)</text>
        <dbReference type="Rhea" id="RHEA:16441"/>
        <dbReference type="Rhea" id="RHEA-COMP:10207"/>
        <dbReference type="Rhea" id="RHEA-COMP:10208"/>
        <dbReference type="ChEBI" id="CHEBI:15377"/>
        <dbReference type="ChEBI" id="CHEBI:28938"/>
        <dbReference type="ChEBI" id="CHEBI:29973"/>
        <dbReference type="ChEBI" id="CHEBI:30011"/>
        <dbReference type="EC" id="3.5.1.44"/>
    </reaction>
</comment>
<name>A0A832RS22_9EURY</name>
<dbReference type="SUPFAM" id="SSF64438">
    <property type="entry name" value="CNF1/YfiH-like putative cysteine hydrolases"/>
    <property type="match status" value="1"/>
</dbReference>
<dbReference type="InterPro" id="IPR011324">
    <property type="entry name" value="Cytotoxic_necrot_fac-like_cat"/>
</dbReference>
<dbReference type="Gene3D" id="3.30.1330.200">
    <property type="match status" value="1"/>
</dbReference>
<accession>A0A832RS22</accession>
<evidence type="ECO:0000256" key="3">
    <source>
        <dbReference type="HAMAP-Rule" id="MF_01440"/>
    </source>
</evidence>
<keyword evidence="2 3" id="KW-0378">Hydrolase</keyword>
<dbReference type="Pfam" id="PF03975">
    <property type="entry name" value="CheD"/>
    <property type="match status" value="1"/>
</dbReference>
<sequence>MEILVGIGEFRVAKGAVLKTVGLGSCVGIALYDPSVRVGGLAHVMLPHSSNGTARSAKYADHAVEMMLEAMERAGSGGEGIVAKIAGGAQIFKHMTLDVFKIGERNVEAIKENLENFGIRLVSEDVGGTQGRTISFFTQDGRMLIKYTNGGESWI</sequence>
<dbReference type="PANTHER" id="PTHR35147:SF1">
    <property type="entry name" value="CHEMORECEPTOR GLUTAMINE DEAMIDASE CHED-RELATED"/>
    <property type="match status" value="1"/>
</dbReference>
<dbReference type="PANTHER" id="PTHR35147">
    <property type="entry name" value="CHEMORECEPTOR GLUTAMINE DEAMIDASE CHED-RELATED"/>
    <property type="match status" value="1"/>
</dbReference>
<protein>
    <recommendedName>
        <fullName evidence="3">Probable chemoreceptor glutamine deamidase CheD</fullName>
        <ecNumber evidence="3">3.5.1.44</ecNumber>
    </recommendedName>
</protein>
<evidence type="ECO:0000256" key="2">
    <source>
        <dbReference type="ARBA" id="ARBA00022801"/>
    </source>
</evidence>
<dbReference type="Proteomes" id="UP000600363">
    <property type="component" value="Unassembled WGS sequence"/>
</dbReference>